<accession>A0ABD0V100</accession>
<reference evidence="3 4" key="1">
    <citation type="journal article" date="2024" name="Plant Biotechnol. J.">
        <title>Dendrobium thyrsiflorum genome and its molecular insights into genes involved in important horticultural traits.</title>
        <authorList>
            <person name="Chen B."/>
            <person name="Wang J.Y."/>
            <person name="Zheng P.J."/>
            <person name="Li K.L."/>
            <person name="Liang Y.M."/>
            <person name="Chen X.F."/>
            <person name="Zhang C."/>
            <person name="Zhao X."/>
            <person name="He X."/>
            <person name="Zhang G.Q."/>
            <person name="Liu Z.J."/>
            <person name="Xu Q."/>
        </authorList>
    </citation>
    <scope>NUCLEOTIDE SEQUENCE [LARGE SCALE GENOMIC DNA]</scope>
    <source>
        <strain evidence="3">GZMU011</strain>
    </source>
</reference>
<evidence type="ECO:0000313" key="4">
    <source>
        <dbReference type="Proteomes" id="UP001552299"/>
    </source>
</evidence>
<evidence type="ECO:0000256" key="1">
    <source>
        <dbReference type="SAM" id="Coils"/>
    </source>
</evidence>
<dbReference type="InterPro" id="IPR036291">
    <property type="entry name" value="NAD(P)-bd_dom_sf"/>
</dbReference>
<dbReference type="GO" id="GO:0016627">
    <property type="term" value="F:oxidoreductase activity, acting on the CH-CH group of donors"/>
    <property type="evidence" value="ECO:0007669"/>
    <property type="project" value="UniProtKB-ARBA"/>
</dbReference>
<comment type="caution">
    <text evidence="3">The sequence shown here is derived from an EMBL/GenBank/DDBJ whole genome shotgun (WGS) entry which is preliminary data.</text>
</comment>
<dbReference type="CDD" id="cd08948">
    <property type="entry name" value="5beta-POR_like_SDR_a"/>
    <property type="match status" value="1"/>
</dbReference>
<dbReference type="AlphaFoldDB" id="A0ABD0V100"/>
<gene>
    <name evidence="3" type="ORF">M5K25_010697</name>
</gene>
<proteinExistence type="predicted"/>
<feature type="domain" description="PRISE-like Rossmann-fold" evidence="2">
    <location>
        <begin position="122"/>
        <end position="341"/>
    </location>
</feature>
<keyword evidence="1" id="KW-0175">Coiled coil</keyword>
<protein>
    <recommendedName>
        <fullName evidence="2">PRISE-like Rossmann-fold domain-containing protein</fullName>
    </recommendedName>
</protein>
<dbReference type="SUPFAM" id="SSF51735">
    <property type="entry name" value="NAD(P)-binding Rossmann-fold domains"/>
    <property type="match status" value="1"/>
</dbReference>
<organism evidence="3 4">
    <name type="scientific">Dendrobium thyrsiflorum</name>
    <name type="common">Pinecone-like raceme dendrobium</name>
    <name type="synonym">Orchid</name>
    <dbReference type="NCBI Taxonomy" id="117978"/>
    <lineage>
        <taxon>Eukaryota</taxon>
        <taxon>Viridiplantae</taxon>
        <taxon>Streptophyta</taxon>
        <taxon>Embryophyta</taxon>
        <taxon>Tracheophyta</taxon>
        <taxon>Spermatophyta</taxon>
        <taxon>Magnoliopsida</taxon>
        <taxon>Liliopsida</taxon>
        <taxon>Asparagales</taxon>
        <taxon>Orchidaceae</taxon>
        <taxon>Epidendroideae</taxon>
        <taxon>Malaxideae</taxon>
        <taxon>Dendrobiinae</taxon>
        <taxon>Dendrobium</taxon>
    </lineage>
</organism>
<dbReference type="Gene3D" id="3.40.50.720">
    <property type="entry name" value="NAD(P)-binding Rossmann-like Domain"/>
    <property type="match status" value="1"/>
</dbReference>
<dbReference type="InterPro" id="IPR055222">
    <property type="entry name" value="PRISE-like_Rossmann-fold"/>
</dbReference>
<dbReference type="Pfam" id="PF22917">
    <property type="entry name" value="PRISE"/>
    <property type="match status" value="1"/>
</dbReference>
<dbReference type="PANTHER" id="PTHR32487">
    <property type="entry name" value="3-OXO-DELTA(4,5)-STEROID 5-BETA-REDUCTASE"/>
    <property type="match status" value="1"/>
</dbReference>
<name>A0ABD0V100_DENTH</name>
<dbReference type="PANTHER" id="PTHR32487:SF13">
    <property type="entry name" value="LOW QUALITY PROTEIN: IRIDOID SYNTHASE-LIKE"/>
    <property type="match status" value="1"/>
</dbReference>
<keyword evidence="4" id="KW-1185">Reference proteome</keyword>
<evidence type="ECO:0000259" key="2">
    <source>
        <dbReference type="Pfam" id="PF22917"/>
    </source>
</evidence>
<feature type="coiled-coil region" evidence="1">
    <location>
        <begin position="345"/>
        <end position="379"/>
    </location>
</feature>
<sequence length="488" mass="53795">MVEEKPHHPTSTVGTAVTPSHVALIVGVTGITGLSLVESLRCPSSPGAPWIVYGAARRPPPPWFPLTTIHRFLQLDALDPTATLLTLAPLSRHITHLFWVASTAAATPSDNAAMLSNVLQSLPNLRHVALQTGSMHYLPPLPAAGRRPATPAPFREDSPRGAHPLFYYALEDVLESYRTILTWTVHRPSAILGASARSEYNLVLTLAAYALICRREGGPLLYPGKDYTWRNLCCDASDAGFLAEQQIWAAAGNAVEGHEAFNCTNGDVFAWRSLWEVVAGEFGVGHLARGGEGWEWVATMKGKGDVWDEIVKEKELVRTTLDEIANFEYLYAMTNFEFDMAQETIEKLLNDQKVSGEKVAELEAENKKSRTLIAEKEAALFGLESSRVIEEFKKSIAFKTIIQDHVQEAREHIYDVEVKDLEQQCMDEGFTRGFLKGVRLVQRKAGVKIDGLTTSQASEDSSSDLDGAEIESELRKAFSSDDESVDVE</sequence>
<dbReference type="EMBL" id="JANQDX010000009">
    <property type="protein sequence ID" value="KAL0918674.1"/>
    <property type="molecule type" value="Genomic_DNA"/>
</dbReference>
<evidence type="ECO:0000313" key="3">
    <source>
        <dbReference type="EMBL" id="KAL0918674.1"/>
    </source>
</evidence>
<dbReference type="Proteomes" id="UP001552299">
    <property type="component" value="Unassembled WGS sequence"/>
</dbReference>